<evidence type="ECO:0000313" key="2">
    <source>
        <dbReference type="Proteomes" id="UP000510647"/>
    </source>
</evidence>
<evidence type="ECO:0000313" key="1">
    <source>
        <dbReference type="EMBL" id="QLQ81833.1"/>
    </source>
</evidence>
<organism evidence="1 2">
    <name type="scientific">Torulaspora globosa</name>
    <dbReference type="NCBI Taxonomy" id="48254"/>
    <lineage>
        <taxon>Eukaryota</taxon>
        <taxon>Fungi</taxon>
        <taxon>Dikarya</taxon>
        <taxon>Ascomycota</taxon>
        <taxon>Saccharomycotina</taxon>
        <taxon>Saccharomycetes</taxon>
        <taxon>Saccharomycetales</taxon>
        <taxon>Saccharomycetaceae</taxon>
        <taxon>Torulaspora</taxon>
    </lineage>
</organism>
<sequence>MLRRKPFLCPAVRILHLFEISWTVNQTYRYFTCFRSPGRGCEDDIADWVKGSLYEPIPSQHFQERLSVNDSGLNSRLSHPPLKVVSKEIYLEEWHAKFVEADLRTVRTVLKGIRNKTMFFSLPHLMTLLRSLHSIKRYYEIHEIYCALEDCTAFIRDEGTYPNIRQEFLKIVLQAEDILGNYKLCESVFSEYIKLPTLERYSISIGLRSFLRNDNLQLAKQFFIQILENPETFPITKAEFKMFCRELSDLKDLDSMLFIFKLWEKKRCLGNSSMDCCDLDYETISLFHRLFIRFGDGKGLEEFLEYDVIKKTSYQADVIFQITEFCQSLHQIKKDRSSVEAATTEEIDKFVTILEQRPSDRRNFYLSVLNALVMGDDFNNIRHVIGKIQRDKEVHMDGTFHLAIAKFFVKHGMLDHMVQYYSDIVFNRAAGRIRLKINHVEQLWDCALQAYPTLAKEITNELKVMLTENDYIKVFPQLNRVLKQTSKVRERKIMGGEEHCKSGLPLVDYERLRRFETFIASHDIASATDIALETLKRGTKPHFDFYLCAIRECLASSLPNLAKILNDMLSKHYRIPLKLSILWLRYDIATKYQSTISQSEMLSFRKVPLLEAQLAEFVRLHRESLNFQNYLQLSQISILIRDYHQASILIKEAANLIDKRNRQQWIMYYMTALKIAARLYKPDEFLTLLRAWNQNDDAKLVTRGCIRQVKAYRKLFEKGADRLPAVDNTCLGEISKEIEVLIEKHIFFKFEGLNETRKLYNFLQRWLDQEIKERLRIERKKRRTLTVTAYSDKA</sequence>
<dbReference type="OrthoDB" id="4061518at2759"/>
<gene>
    <name evidence="1" type="ORF">HG537_0G00870</name>
</gene>
<dbReference type="AlphaFoldDB" id="A0A7H9HX02"/>
<keyword evidence="2" id="KW-1185">Reference proteome</keyword>
<proteinExistence type="predicted"/>
<protein>
    <submittedName>
        <fullName evidence="1">Uncharacterized protein</fullName>
    </submittedName>
</protein>
<name>A0A7H9HX02_9SACH</name>
<reference evidence="1 2" key="1">
    <citation type="submission" date="2020-06" db="EMBL/GenBank/DDBJ databases">
        <title>The yeast mating-type switching endonuclease HO is a domesticated member of an unorthodox homing genetic element family.</title>
        <authorList>
            <person name="Coughlan A.Y."/>
            <person name="Lombardi L."/>
            <person name="Braun-Galleani S."/>
            <person name="Martos A.R."/>
            <person name="Galeote V."/>
            <person name="Bigey F."/>
            <person name="Dequin S."/>
            <person name="Byrne K.P."/>
            <person name="Wolfe K.H."/>
        </authorList>
    </citation>
    <scope>NUCLEOTIDE SEQUENCE [LARGE SCALE GENOMIC DNA]</scope>
    <source>
        <strain evidence="1 2">CBS2947</strain>
    </source>
</reference>
<accession>A0A7H9HX02</accession>
<dbReference type="Proteomes" id="UP000510647">
    <property type="component" value="Chromosome 7"/>
</dbReference>
<dbReference type="EMBL" id="CP059273">
    <property type="protein sequence ID" value="QLQ81833.1"/>
    <property type="molecule type" value="Genomic_DNA"/>
</dbReference>